<dbReference type="InterPro" id="IPR050822">
    <property type="entry name" value="Cerebellin_Synaptic_Org"/>
</dbReference>
<organism evidence="5 6">
    <name type="scientific">Dreissena polymorpha</name>
    <name type="common">Zebra mussel</name>
    <name type="synonym">Mytilus polymorpha</name>
    <dbReference type="NCBI Taxonomy" id="45954"/>
    <lineage>
        <taxon>Eukaryota</taxon>
        <taxon>Metazoa</taxon>
        <taxon>Spiralia</taxon>
        <taxon>Lophotrochozoa</taxon>
        <taxon>Mollusca</taxon>
        <taxon>Bivalvia</taxon>
        <taxon>Autobranchia</taxon>
        <taxon>Heteroconchia</taxon>
        <taxon>Euheterodonta</taxon>
        <taxon>Imparidentia</taxon>
        <taxon>Neoheterodontei</taxon>
        <taxon>Myida</taxon>
        <taxon>Dreissenoidea</taxon>
        <taxon>Dreissenidae</taxon>
        <taxon>Dreissena</taxon>
    </lineage>
</organism>
<comment type="caution">
    <text evidence="5">The sequence shown here is derived from an EMBL/GenBank/DDBJ whole genome shotgun (WGS) entry which is preliminary data.</text>
</comment>
<evidence type="ECO:0000256" key="3">
    <source>
        <dbReference type="ARBA" id="ARBA00022729"/>
    </source>
</evidence>
<name>A0A9D4I0R1_DREPO</name>
<evidence type="ECO:0000256" key="2">
    <source>
        <dbReference type="ARBA" id="ARBA00022525"/>
    </source>
</evidence>
<dbReference type="Proteomes" id="UP000828390">
    <property type="component" value="Unassembled WGS sequence"/>
</dbReference>
<dbReference type="Pfam" id="PF00386">
    <property type="entry name" value="C1q"/>
    <property type="match status" value="1"/>
</dbReference>
<gene>
    <name evidence="5" type="ORF">DPMN_046651</name>
</gene>
<dbReference type="PANTHER" id="PTHR22923:SF116">
    <property type="entry name" value="C1Q DOMAIN-CONTAINING PROTEIN"/>
    <property type="match status" value="1"/>
</dbReference>
<dbReference type="PRINTS" id="PR00007">
    <property type="entry name" value="COMPLEMNTC1Q"/>
</dbReference>
<evidence type="ECO:0000313" key="5">
    <source>
        <dbReference type="EMBL" id="KAH3739959.1"/>
    </source>
</evidence>
<evidence type="ECO:0000259" key="4">
    <source>
        <dbReference type="PROSITE" id="PS50871"/>
    </source>
</evidence>
<dbReference type="SUPFAM" id="SSF49842">
    <property type="entry name" value="TNF-like"/>
    <property type="match status" value="1"/>
</dbReference>
<sequence>MGSPIAFTVVKTKTQSSVEINQNIQFDKVILNDGGGFHVYHGIFSAPVSGYYIFSTSIMHPDTAQSLHAGIMHNGNVIAIAGSTKNIWNQAAQTVVLKVSAADEIWIKNLNYEHVSVYVGSFSTFTGVLLYQL</sequence>
<reference evidence="5" key="1">
    <citation type="journal article" date="2019" name="bioRxiv">
        <title>The Genome of the Zebra Mussel, Dreissena polymorpha: A Resource for Invasive Species Research.</title>
        <authorList>
            <person name="McCartney M.A."/>
            <person name="Auch B."/>
            <person name="Kono T."/>
            <person name="Mallez S."/>
            <person name="Zhang Y."/>
            <person name="Obille A."/>
            <person name="Becker A."/>
            <person name="Abrahante J.E."/>
            <person name="Garbe J."/>
            <person name="Badalamenti J.P."/>
            <person name="Herman A."/>
            <person name="Mangelson H."/>
            <person name="Liachko I."/>
            <person name="Sullivan S."/>
            <person name="Sone E.D."/>
            <person name="Koren S."/>
            <person name="Silverstein K.A.T."/>
            <person name="Beckman K.B."/>
            <person name="Gohl D.M."/>
        </authorList>
    </citation>
    <scope>NUCLEOTIDE SEQUENCE</scope>
    <source>
        <strain evidence="5">Duluth1</strain>
        <tissue evidence="5">Whole animal</tissue>
    </source>
</reference>
<protein>
    <recommendedName>
        <fullName evidence="4">C1q domain-containing protein</fullName>
    </recommendedName>
</protein>
<keyword evidence="3" id="KW-0732">Signal</keyword>
<dbReference type="PROSITE" id="PS50871">
    <property type="entry name" value="C1Q"/>
    <property type="match status" value="1"/>
</dbReference>
<dbReference type="InterPro" id="IPR001073">
    <property type="entry name" value="C1q_dom"/>
</dbReference>
<keyword evidence="2" id="KW-0964">Secreted</keyword>
<keyword evidence="6" id="KW-1185">Reference proteome</keyword>
<dbReference type="Gene3D" id="2.60.120.40">
    <property type="match status" value="1"/>
</dbReference>
<dbReference type="PANTHER" id="PTHR22923">
    <property type="entry name" value="CEREBELLIN-RELATED"/>
    <property type="match status" value="1"/>
</dbReference>
<proteinExistence type="predicted"/>
<dbReference type="AlphaFoldDB" id="A0A9D4I0R1"/>
<dbReference type="InterPro" id="IPR008983">
    <property type="entry name" value="Tumour_necrosis_fac-like_dom"/>
</dbReference>
<dbReference type="EMBL" id="JAIWYP010000011">
    <property type="protein sequence ID" value="KAH3739959.1"/>
    <property type="molecule type" value="Genomic_DNA"/>
</dbReference>
<evidence type="ECO:0000313" key="6">
    <source>
        <dbReference type="Proteomes" id="UP000828390"/>
    </source>
</evidence>
<comment type="subcellular location">
    <subcellularLocation>
        <location evidence="1">Secreted</location>
    </subcellularLocation>
</comment>
<dbReference type="GO" id="GO:0005576">
    <property type="term" value="C:extracellular region"/>
    <property type="evidence" value="ECO:0007669"/>
    <property type="project" value="UniProtKB-SubCell"/>
</dbReference>
<dbReference type="SMART" id="SM00110">
    <property type="entry name" value="C1Q"/>
    <property type="match status" value="1"/>
</dbReference>
<reference evidence="5" key="2">
    <citation type="submission" date="2020-11" db="EMBL/GenBank/DDBJ databases">
        <authorList>
            <person name="McCartney M.A."/>
            <person name="Auch B."/>
            <person name="Kono T."/>
            <person name="Mallez S."/>
            <person name="Becker A."/>
            <person name="Gohl D.M."/>
            <person name="Silverstein K.A.T."/>
            <person name="Koren S."/>
            <person name="Bechman K.B."/>
            <person name="Herman A."/>
            <person name="Abrahante J.E."/>
            <person name="Garbe J."/>
        </authorList>
    </citation>
    <scope>NUCLEOTIDE SEQUENCE</scope>
    <source>
        <strain evidence="5">Duluth1</strain>
        <tissue evidence="5">Whole animal</tissue>
    </source>
</reference>
<feature type="domain" description="C1q" evidence="4">
    <location>
        <begin position="1"/>
        <end position="133"/>
    </location>
</feature>
<accession>A0A9D4I0R1</accession>
<evidence type="ECO:0000256" key="1">
    <source>
        <dbReference type="ARBA" id="ARBA00004613"/>
    </source>
</evidence>